<dbReference type="CDD" id="cd02570">
    <property type="entry name" value="PseudoU_synth_EcTruA"/>
    <property type="match status" value="1"/>
</dbReference>
<organism evidence="9 10">
    <name type="scientific">Fulvivirga lutea</name>
    <dbReference type="NCBI Taxonomy" id="2810512"/>
    <lineage>
        <taxon>Bacteria</taxon>
        <taxon>Pseudomonadati</taxon>
        <taxon>Bacteroidota</taxon>
        <taxon>Cytophagia</taxon>
        <taxon>Cytophagales</taxon>
        <taxon>Fulvivirgaceae</taxon>
        <taxon>Fulvivirga</taxon>
    </lineage>
</organism>
<keyword evidence="3 4" id="KW-0413">Isomerase</keyword>
<protein>
    <recommendedName>
        <fullName evidence="4">tRNA pseudouridine synthase A</fullName>
        <ecNumber evidence="4">5.4.99.12</ecNumber>
    </recommendedName>
    <alternativeName>
        <fullName evidence="4">tRNA pseudouridine(38-40) synthase</fullName>
    </alternativeName>
    <alternativeName>
        <fullName evidence="4">tRNA pseudouridylate synthase I</fullName>
    </alternativeName>
    <alternativeName>
        <fullName evidence="4">tRNA-uridine isomerase I</fullName>
    </alternativeName>
</protein>
<dbReference type="InterPro" id="IPR001406">
    <property type="entry name" value="PsdUridine_synth_TruA"/>
</dbReference>
<dbReference type="HAMAP" id="MF_00171">
    <property type="entry name" value="TruA"/>
    <property type="match status" value="1"/>
</dbReference>
<evidence type="ECO:0000256" key="4">
    <source>
        <dbReference type="HAMAP-Rule" id="MF_00171"/>
    </source>
</evidence>
<evidence type="ECO:0000256" key="1">
    <source>
        <dbReference type="ARBA" id="ARBA00009375"/>
    </source>
</evidence>
<comment type="catalytic activity">
    <reaction evidence="4 7">
        <text>uridine(38/39/40) in tRNA = pseudouridine(38/39/40) in tRNA</text>
        <dbReference type="Rhea" id="RHEA:22376"/>
        <dbReference type="Rhea" id="RHEA-COMP:10085"/>
        <dbReference type="Rhea" id="RHEA-COMP:10087"/>
        <dbReference type="ChEBI" id="CHEBI:65314"/>
        <dbReference type="ChEBI" id="CHEBI:65315"/>
        <dbReference type="EC" id="5.4.99.12"/>
    </reaction>
</comment>
<feature type="domain" description="Pseudouridine synthase I TruA alpha/beta" evidence="8">
    <location>
        <begin position="8"/>
        <end position="91"/>
    </location>
</feature>
<evidence type="ECO:0000256" key="6">
    <source>
        <dbReference type="PIRSR" id="PIRSR001430-2"/>
    </source>
</evidence>
<evidence type="ECO:0000256" key="3">
    <source>
        <dbReference type="ARBA" id="ARBA00023235"/>
    </source>
</evidence>
<dbReference type="RefSeq" id="WP_205722586.1">
    <property type="nucleotide sequence ID" value="NZ_CP070608.1"/>
</dbReference>
<dbReference type="PANTHER" id="PTHR11142">
    <property type="entry name" value="PSEUDOURIDYLATE SYNTHASE"/>
    <property type="match status" value="1"/>
</dbReference>
<sequence>MRYFFEIAYNGTPFHGWQKQNNAKTVQEEVEKALSKVLQRDVSILGSGRTDTGVHCEQQFFHLETDDKLSTQLVYTLNKMLAPEIAINNMFPVVEDGHARFSAISRKYEYRITIKKDPFQKDFKYFFNRPLDIKTMNEAAALLIGKQDFESFSKVKTEVNNFVCDITEAEWKIEGTDLIFHIRANRFLRGMVRAVVGTLLDVGLGKIAPMELKNIIIAKNRKHAGAAAPAHGLFLTEVTYPSEIRKK</sequence>
<evidence type="ECO:0000256" key="2">
    <source>
        <dbReference type="ARBA" id="ARBA00022694"/>
    </source>
</evidence>
<dbReference type="GO" id="GO:0003723">
    <property type="term" value="F:RNA binding"/>
    <property type="evidence" value="ECO:0007669"/>
    <property type="project" value="InterPro"/>
</dbReference>
<dbReference type="Gene3D" id="3.30.70.580">
    <property type="entry name" value="Pseudouridine synthase I, catalytic domain, N-terminal subdomain"/>
    <property type="match status" value="1"/>
</dbReference>
<dbReference type="GO" id="GO:0160147">
    <property type="term" value="F:tRNA pseudouridine(38-40) synthase activity"/>
    <property type="evidence" value="ECO:0007669"/>
    <property type="project" value="UniProtKB-EC"/>
</dbReference>
<dbReference type="InterPro" id="IPR020103">
    <property type="entry name" value="PsdUridine_synth_cat_dom_sf"/>
</dbReference>
<dbReference type="EMBL" id="CP070608">
    <property type="protein sequence ID" value="QSE98078.1"/>
    <property type="molecule type" value="Genomic_DNA"/>
</dbReference>
<evidence type="ECO:0000313" key="9">
    <source>
        <dbReference type="EMBL" id="QSE98078.1"/>
    </source>
</evidence>
<feature type="binding site" evidence="4 6">
    <location>
        <position position="108"/>
    </location>
    <ligand>
        <name>substrate</name>
    </ligand>
</feature>
<dbReference type="InterPro" id="IPR020097">
    <property type="entry name" value="PsdUridine_synth_TruA_a/b_dom"/>
</dbReference>
<keyword evidence="10" id="KW-1185">Reference proteome</keyword>
<keyword evidence="2 4" id="KW-0819">tRNA processing</keyword>
<reference evidence="9" key="1">
    <citation type="submission" date="2021-02" db="EMBL/GenBank/DDBJ databases">
        <title>Fulvivirga sp. S481 isolated from sea water.</title>
        <authorList>
            <person name="Bae S.S."/>
            <person name="Baek K."/>
        </authorList>
    </citation>
    <scope>NUCLEOTIDE SEQUENCE</scope>
    <source>
        <strain evidence="9">S481</strain>
    </source>
</reference>
<evidence type="ECO:0000256" key="7">
    <source>
        <dbReference type="RuleBase" id="RU003792"/>
    </source>
</evidence>
<dbReference type="SUPFAM" id="SSF55120">
    <property type="entry name" value="Pseudouridine synthase"/>
    <property type="match status" value="1"/>
</dbReference>
<dbReference type="InterPro" id="IPR020094">
    <property type="entry name" value="TruA/RsuA/RluB/E/F_N"/>
</dbReference>
<feature type="active site" description="Nucleophile" evidence="4 5">
    <location>
        <position position="51"/>
    </location>
</feature>
<dbReference type="KEGG" id="fuv:JR347_03070"/>
<dbReference type="AlphaFoldDB" id="A0A974WHY0"/>
<comment type="subunit">
    <text evidence="4">Homodimer.</text>
</comment>
<dbReference type="PANTHER" id="PTHR11142:SF0">
    <property type="entry name" value="TRNA PSEUDOURIDINE SYNTHASE-LIKE 1"/>
    <property type="match status" value="1"/>
</dbReference>
<evidence type="ECO:0000313" key="10">
    <source>
        <dbReference type="Proteomes" id="UP000662783"/>
    </source>
</evidence>
<dbReference type="Proteomes" id="UP000662783">
    <property type="component" value="Chromosome"/>
</dbReference>
<comment type="caution">
    <text evidence="4">Lacks conserved residue(s) required for the propagation of feature annotation.</text>
</comment>
<feature type="domain" description="Pseudouridine synthase I TruA alpha/beta" evidence="8">
    <location>
        <begin position="139"/>
        <end position="241"/>
    </location>
</feature>
<proteinExistence type="inferred from homology"/>
<evidence type="ECO:0000259" key="8">
    <source>
        <dbReference type="Pfam" id="PF01416"/>
    </source>
</evidence>
<comment type="similarity">
    <text evidence="1 4 7">Belongs to the tRNA pseudouridine synthase TruA family.</text>
</comment>
<dbReference type="EC" id="5.4.99.12" evidence="4"/>
<dbReference type="Pfam" id="PF01416">
    <property type="entry name" value="PseudoU_synth_1"/>
    <property type="match status" value="2"/>
</dbReference>
<comment type="function">
    <text evidence="4">Formation of pseudouridine at positions 38, 39 and 40 in the anticodon stem and loop of transfer RNAs.</text>
</comment>
<dbReference type="NCBIfam" id="TIGR00071">
    <property type="entry name" value="hisT_truA"/>
    <property type="match status" value="1"/>
</dbReference>
<evidence type="ECO:0000256" key="5">
    <source>
        <dbReference type="PIRSR" id="PIRSR001430-1"/>
    </source>
</evidence>
<accession>A0A974WHY0</accession>
<name>A0A974WHY0_9BACT</name>
<dbReference type="GO" id="GO:0031119">
    <property type="term" value="P:tRNA pseudouridine synthesis"/>
    <property type="evidence" value="ECO:0007669"/>
    <property type="project" value="UniProtKB-UniRule"/>
</dbReference>
<dbReference type="FunFam" id="3.30.70.580:FF:000001">
    <property type="entry name" value="tRNA pseudouridine synthase A"/>
    <property type="match status" value="1"/>
</dbReference>
<gene>
    <name evidence="4 9" type="primary">truA</name>
    <name evidence="9" type="ORF">JR347_03070</name>
</gene>
<dbReference type="Gene3D" id="3.30.70.660">
    <property type="entry name" value="Pseudouridine synthase I, catalytic domain, C-terminal subdomain"/>
    <property type="match status" value="1"/>
</dbReference>
<dbReference type="PIRSF" id="PIRSF001430">
    <property type="entry name" value="tRNA_psdUrid_synth"/>
    <property type="match status" value="1"/>
</dbReference>
<dbReference type="InterPro" id="IPR020095">
    <property type="entry name" value="PsdUridine_synth_TruA_C"/>
</dbReference>